<organism evidence="2 3">
    <name type="scientific">Candidatus Paraluminiphilus aquimaris</name>
    <dbReference type="NCBI Taxonomy" id="2518994"/>
    <lineage>
        <taxon>Bacteria</taxon>
        <taxon>Pseudomonadati</taxon>
        <taxon>Pseudomonadota</taxon>
        <taxon>Gammaproteobacteria</taxon>
        <taxon>Cellvibrionales</taxon>
        <taxon>Halieaceae</taxon>
        <taxon>Candidatus Paraluminiphilus</taxon>
    </lineage>
</organism>
<dbReference type="NCBIfam" id="TIGR02532">
    <property type="entry name" value="IV_pilin_GFxxxE"/>
    <property type="match status" value="1"/>
</dbReference>
<name>A0ABY6Q7Z6_9GAMM</name>
<dbReference type="SUPFAM" id="SSF54523">
    <property type="entry name" value="Pili subunits"/>
    <property type="match status" value="1"/>
</dbReference>
<evidence type="ECO:0000313" key="2">
    <source>
        <dbReference type="EMBL" id="UZP74660.1"/>
    </source>
</evidence>
<dbReference type="InterPro" id="IPR012902">
    <property type="entry name" value="N_methyl_site"/>
</dbReference>
<dbReference type="Pfam" id="PF07963">
    <property type="entry name" value="N_methyl"/>
    <property type="match status" value="1"/>
</dbReference>
<feature type="transmembrane region" description="Helical" evidence="1">
    <location>
        <begin position="60"/>
        <end position="81"/>
    </location>
</feature>
<evidence type="ECO:0000256" key="1">
    <source>
        <dbReference type="SAM" id="Phobius"/>
    </source>
</evidence>
<keyword evidence="1" id="KW-0472">Membrane</keyword>
<dbReference type="EMBL" id="CP036501">
    <property type="protein sequence ID" value="UZP74660.1"/>
    <property type="molecule type" value="Genomic_DNA"/>
</dbReference>
<sequence length="193" mass="21355">MCLSPERFNVALKEKSMTVQCKVANLSIESMKNTYVSATVYCAEGEVMAFKKSRQHGMTLLELMIVVAIIGILATIAIPSFNDQVMKSRRAEARNALFDGQLKQAEYFANNFMYGWRAQIGADEFTANNYYRITVRKPDGEDFTTGFEMRATPVSGEGQENDAPCTGSSSPLYFCVDETGVISTGDCAPQSCW</sequence>
<dbReference type="InterPro" id="IPR045584">
    <property type="entry name" value="Pilin-like"/>
</dbReference>
<keyword evidence="1" id="KW-1133">Transmembrane helix</keyword>
<dbReference type="Gene3D" id="3.30.700.10">
    <property type="entry name" value="Glycoprotein, Type 4 Pilin"/>
    <property type="match status" value="1"/>
</dbReference>
<dbReference type="PANTHER" id="PTHR30093">
    <property type="entry name" value="GENERAL SECRETION PATHWAY PROTEIN G"/>
    <property type="match status" value="1"/>
</dbReference>
<evidence type="ECO:0000313" key="3">
    <source>
        <dbReference type="Proteomes" id="UP001317963"/>
    </source>
</evidence>
<dbReference type="InterPro" id="IPR031982">
    <property type="entry name" value="PilE-like"/>
</dbReference>
<gene>
    <name evidence="2" type="ORF">E0F26_07880</name>
</gene>
<reference evidence="2 3" key="1">
    <citation type="submission" date="2019-02" db="EMBL/GenBank/DDBJ databases">
        <title>Halieaceae_genomes.</title>
        <authorList>
            <person name="Li S.-H."/>
        </authorList>
    </citation>
    <scope>NUCLEOTIDE SEQUENCE [LARGE SCALE GENOMIC DNA]</scope>
    <source>
        <strain evidence="2 3">JH123</strain>
    </source>
</reference>
<keyword evidence="3" id="KW-1185">Reference proteome</keyword>
<proteinExistence type="predicted"/>
<dbReference type="Proteomes" id="UP001317963">
    <property type="component" value="Chromosome"/>
</dbReference>
<dbReference type="PROSITE" id="PS00409">
    <property type="entry name" value="PROKAR_NTER_METHYL"/>
    <property type="match status" value="1"/>
</dbReference>
<protein>
    <submittedName>
        <fullName evidence="2">Type IV pilin protein</fullName>
    </submittedName>
</protein>
<accession>A0ABY6Q7Z6</accession>
<dbReference type="PANTHER" id="PTHR30093:SF47">
    <property type="entry name" value="TYPE IV PILUS NON-CORE MINOR PILIN PILE"/>
    <property type="match status" value="1"/>
</dbReference>
<keyword evidence="1" id="KW-0812">Transmembrane</keyword>
<dbReference type="Pfam" id="PF16732">
    <property type="entry name" value="ComP_DUS"/>
    <property type="match status" value="1"/>
</dbReference>